<name>A0A1Q5TKN9_9EURO</name>
<sequence length="314" mass="33926">MSTKKPSPFSLESFETSASDEIQIFTDSRDRIPAPGPVSGNPFTSQADAVKSSSPVKRGKRAARTQETGDGSSSERIPVTAARRRRKVPNDDDSSPNPEEGITMIFRGKKVFTRFSDLEEEDEDEDDLGLFATRPDLLAANPDILKRAKPLTRNSIKPRILFPGATEGSRPLEEEDATDEEDVEVAEAPVSEVQVAKTQVPPTKVQSSMVTPAVTPESPEIPQAPGATRLLRSSARFATQGEETPTGTNSADTKRKRISPFDQWLRKKQAIEELSSPAPPAKREADSSDDGPVTPHSAKKTRSTRGGASTASSS</sequence>
<organism evidence="2 3">
    <name type="scientific">Penicillium subrubescens</name>
    <dbReference type="NCBI Taxonomy" id="1316194"/>
    <lineage>
        <taxon>Eukaryota</taxon>
        <taxon>Fungi</taxon>
        <taxon>Dikarya</taxon>
        <taxon>Ascomycota</taxon>
        <taxon>Pezizomycotina</taxon>
        <taxon>Eurotiomycetes</taxon>
        <taxon>Eurotiomycetidae</taxon>
        <taxon>Eurotiales</taxon>
        <taxon>Aspergillaceae</taxon>
        <taxon>Penicillium</taxon>
    </lineage>
</organism>
<feature type="compositionally biased region" description="Acidic residues" evidence="1">
    <location>
        <begin position="173"/>
        <end position="185"/>
    </location>
</feature>
<accession>A0A1Q5TKN9</accession>
<dbReference type="AlphaFoldDB" id="A0A1Q5TKN9"/>
<feature type="compositionally biased region" description="Polar residues" evidence="1">
    <location>
        <begin position="65"/>
        <end position="75"/>
    </location>
</feature>
<feature type="compositionally biased region" description="Low complexity" evidence="1">
    <location>
        <begin position="304"/>
        <end position="314"/>
    </location>
</feature>
<dbReference type="Proteomes" id="UP000186955">
    <property type="component" value="Unassembled WGS sequence"/>
</dbReference>
<reference evidence="2 3" key="1">
    <citation type="submission" date="2016-10" db="EMBL/GenBank/DDBJ databases">
        <title>Genome sequence of the ascomycete fungus Penicillium subrubescens.</title>
        <authorList>
            <person name="De Vries R.P."/>
            <person name="Peng M."/>
            <person name="Dilokpimol A."/>
            <person name="Hilden K."/>
            <person name="Makela M.R."/>
            <person name="Grigoriev I."/>
            <person name="Riley R."/>
            <person name="Granchi Z."/>
        </authorList>
    </citation>
    <scope>NUCLEOTIDE SEQUENCE [LARGE SCALE GENOMIC DNA]</scope>
    <source>
        <strain evidence="2 3">CBS 132785</strain>
    </source>
</reference>
<keyword evidence="3" id="KW-1185">Reference proteome</keyword>
<feature type="region of interest" description="Disordered" evidence="1">
    <location>
        <begin position="1"/>
        <end position="103"/>
    </location>
</feature>
<feature type="compositionally biased region" description="Low complexity" evidence="1">
    <location>
        <begin position="186"/>
        <end position="196"/>
    </location>
</feature>
<gene>
    <name evidence="2" type="ORF">PENSUB_7728</name>
</gene>
<feature type="compositionally biased region" description="Polar residues" evidence="1">
    <location>
        <begin position="200"/>
        <end position="210"/>
    </location>
</feature>
<evidence type="ECO:0000256" key="1">
    <source>
        <dbReference type="SAM" id="MobiDB-lite"/>
    </source>
</evidence>
<comment type="caution">
    <text evidence="2">The sequence shown here is derived from an EMBL/GenBank/DDBJ whole genome shotgun (WGS) entry which is preliminary data.</text>
</comment>
<feature type="region of interest" description="Disordered" evidence="1">
    <location>
        <begin position="159"/>
        <end position="314"/>
    </location>
</feature>
<proteinExistence type="predicted"/>
<evidence type="ECO:0000313" key="2">
    <source>
        <dbReference type="EMBL" id="OKP00797.1"/>
    </source>
</evidence>
<dbReference type="EMBL" id="MNBE01000643">
    <property type="protein sequence ID" value="OKP00797.1"/>
    <property type="molecule type" value="Genomic_DNA"/>
</dbReference>
<feature type="compositionally biased region" description="Polar residues" evidence="1">
    <location>
        <begin position="241"/>
        <end position="251"/>
    </location>
</feature>
<protein>
    <submittedName>
        <fullName evidence="2">Uncharacterized protein</fullName>
    </submittedName>
</protein>
<feature type="compositionally biased region" description="Polar residues" evidence="1">
    <location>
        <begin position="41"/>
        <end position="55"/>
    </location>
</feature>
<evidence type="ECO:0000313" key="3">
    <source>
        <dbReference type="Proteomes" id="UP000186955"/>
    </source>
</evidence>